<dbReference type="InterPro" id="IPR052224">
    <property type="entry name" value="THAP_domain_protein"/>
</dbReference>
<organism evidence="7 8">
    <name type="scientific">Nephila pilipes</name>
    <name type="common">Giant wood spider</name>
    <name type="synonym">Nephila maculata</name>
    <dbReference type="NCBI Taxonomy" id="299642"/>
    <lineage>
        <taxon>Eukaryota</taxon>
        <taxon>Metazoa</taxon>
        <taxon>Ecdysozoa</taxon>
        <taxon>Arthropoda</taxon>
        <taxon>Chelicerata</taxon>
        <taxon>Arachnida</taxon>
        <taxon>Araneae</taxon>
        <taxon>Araneomorphae</taxon>
        <taxon>Entelegynae</taxon>
        <taxon>Araneoidea</taxon>
        <taxon>Nephilidae</taxon>
        <taxon>Nephila</taxon>
    </lineage>
</organism>
<keyword evidence="2 5" id="KW-0863">Zinc-finger</keyword>
<dbReference type="PANTHER" id="PTHR46927">
    <property type="entry name" value="AGAP005574-PA"/>
    <property type="match status" value="1"/>
</dbReference>
<proteinExistence type="predicted"/>
<dbReference type="OrthoDB" id="6435331at2759"/>
<dbReference type="InterPro" id="IPR006612">
    <property type="entry name" value="THAP_Znf"/>
</dbReference>
<dbReference type="GO" id="GO:0008270">
    <property type="term" value="F:zinc ion binding"/>
    <property type="evidence" value="ECO:0007669"/>
    <property type="project" value="UniProtKB-KW"/>
</dbReference>
<dbReference type="SMART" id="SM00980">
    <property type="entry name" value="THAP"/>
    <property type="match status" value="1"/>
</dbReference>
<evidence type="ECO:0000313" key="7">
    <source>
        <dbReference type="EMBL" id="GFT39287.1"/>
    </source>
</evidence>
<evidence type="ECO:0000256" key="4">
    <source>
        <dbReference type="ARBA" id="ARBA00023125"/>
    </source>
</evidence>
<feature type="domain" description="THAP-type" evidence="6">
    <location>
        <begin position="1"/>
        <end position="84"/>
    </location>
</feature>
<dbReference type="AlphaFoldDB" id="A0A8X6NXY3"/>
<dbReference type="PROSITE" id="PS50950">
    <property type="entry name" value="ZF_THAP"/>
    <property type="match status" value="1"/>
</dbReference>
<evidence type="ECO:0000256" key="2">
    <source>
        <dbReference type="ARBA" id="ARBA00022771"/>
    </source>
</evidence>
<keyword evidence="8" id="KW-1185">Reference proteome</keyword>
<dbReference type="SUPFAM" id="SSF57716">
    <property type="entry name" value="Glucocorticoid receptor-like (DNA-binding domain)"/>
    <property type="match status" value="1"/>
</dbReference>
<dbReference type="SMART" id="SM00692">
    <property type="entry name" value="DM3"/>
    <property type="match status" value="1"/>
</dbReference>
<dbReference type="PANTHER" id="PTHR46927:SF3">
    <property type="entry name" value="THAP-TYPE DOMAIN-CONTAINING PROTEIN"/>
    <property type="match status" value="1"/>
</dbReference>
<accession>A0A8X6NXY3</accession>
<sequence length="179" mass="20948">MAYCAAYGCNNAKHKDECRSKTFFRFPFKDPFLVKAWVVKLRRKDFTPSLSSVVCSDHFEEHCFLYQPFTNRRQLKPSSVPTIFVYSKPSNERMLQNGQSSTSRKQIDLVHQNGNSTKIDFFHQDHTSPTSNYVHQNHNSTKIDFFYQDHNSSTSSYVHQDRTSPTIHYVHPDYKSPDI</sequence>
<dbReference type="Pfam" id="PF05485">
    <property type="entry name" value="THAP"/>
    <property type="match status" value="1"/>
</dbReference>
<reference evidence="7" key="1">
    <citation type="submission" date="2020-08" db="EMBL/GenBank/DDBJ databases">
        <title>Multicomponent nature underlies the extraordinary mechanical properties of spider dragline silk.</title>
        <authorList>
            <person name="Kono N."/>
            <person name="Nakamura H."/>
            <person name="Mori M."/>
            <person name="Yoshida Y."/>
            <person name="Ohtoshi R."/>
            <person name="Malay A.D."/>
            <person name="Moran D.A.P."/>
            <person name="Tomita M."/>
            <person name="Numata K."/>
            <person name="Arakawa K."/>
        </authorList>
    </citation>
    <scope>NUCLEOTIDE SEQUENCE</scope>
</reference>
<dbReference type="GO" id="GO:0003677">
    <property type="term" value="F:DNA binding"/>
    <property type="evidence" value="ECO:0007669"/>
    <property type="project" value="UniProtKB-UniRule"/>
</dbReference>
<evidence type="ECO:0000259" key="6">
    <source>
        <dbReference type="PROSITE" id="PS50950"/>
    </source>
</evidence>
<keyword evidence="4 5" id="KW-0238">DNA-binding</keyword>
<gene>
    <name evidence="7" type="primary">NCL1_30136</name>
    <name evidence="7" type="ORF">NPIL_701891</name>
</gene>
<comment type="caution">
    <text evidence="7">The sequence shown here is derived from an EMBL/GenBank/DDBJ whole genome shotgun (WGS) entry which is preliminary data.</text>
</comment>
<name>A0A8X6NXY3_NEPPI</name>
<keyword evidence="3" id="KW-0862">Zinc</keyword>
<dbReference type="Proteomes" id="UP000887013">
    <property type="component" value="Unassembled WGS sequence"/>
</dbReference>
<evidence type="ECO:0000256" key="1">
    <source>
        <dbReference type="ARBA" id="ARBA00022723"/>
    </source>
</evidence>
<evidence type="ECO:0000313" key="8">
    <source>
        <dbReference type="Proteomes" id="UP000887013"/>
    </source>
</evidence>
<evidence type="ECO:0000256" key="3">
    <source>
        <dbReference type="ARBA" id="ARBA00022833"/>
    </source>
</evidence>
<keyword evidence="1" id="KW-0479">Metal-binding</keyword>
<dbReference type="EMBL" id="BMAW01063236">
    <property type="protein sequence ID" value="GFT39287.1"/>
    <property type="molecule type" value="Genomic_DNA"/>
</dbReference>
<protein>
    <submittedName>
        <fullName evidence="7">THAP domain-containing protein 3</fullName>
    </submittedName>
</protein>
<evidence type="ECO:0000256" key="5">
    <source>
        <dbReference type="PROSITE-ProRule" id="PRU00309"/>
    </source>
</evidence>